<dbReference type="NCBIfam" id="TIGR01730">
    <property type="entry name" value="RND_mfp"/>
    <property type="match status" value="1"/>
</dbReference>
<keyword evidence="3" id="KW-0812">Transmembrane</keyword>
<evidence type="ECO:0000256" key="1">
    <source>
        <dbReference type="ARBA" id="ARBA00009477"/>
    </source>
</evidence>
<name>A0AAE3JPF2_9FLAO</name>
<feature type="domain" description="CusB-like three alpha-helical bundle" evidence="6">
    <location>
        <begin position="163"/>
        <end position="210"/>
    </location>
</feature>
<keyword evidence="3" id="KW-0472">Membrane</keyword>
<dbReference type="FunFam" id="2.40.30.170:FF:000010">
    <property type="entry name" value="Efflux RND transporter periplasmic adaptor subunit"/>
    <property type="match status" value="1"/>
</dbReference>
<dbReference type="InterPro" id="IPR006143">
    <property type="entry name" value="RND_pump_MFP"/>
</dbReference>
<dbReference type="GO" id="GO:0060003">
    <property type="term" value="P:copper ion export"/>
    <property type="evidence" value="ECO:0007669"/>
    <property type="project" value="TreeGrafter"/>
</dbReference>
<dbReference type="Proteomes" id="UP001200642">
    <property type="component" value="Unassembled WGS sequence"/>
</dbReference>
<feature type="domain" description="DUF3347" evidence="4">
    <location>
        <begin position="433"/>
        <end position="514"/>
    </location>
</feature>
<dbReference type="Pfam" id="PF19335">
    <property type="entry name" value="HMBD"/>
    <property type="match status" value="1"/>
</dbReference>
<dbReference type="RefSeq" id="WP_317902129.1">
    <property type="nucleotide sequence ID" value="NZ_JAIRBC010000012.1"/>
</dbReference>
<dbReference type="Pfam" id="PF25975">
    <property type="entry name" value="CzcB_C"/>
    <property type="match status" value="1"/>
</dbReference>
<feature type="domain" description="Heavy metal binding" evidence="5">
    <location>
        <begin position="48"/>
        <end position="74"/>
    </location>
</feature>
<dbReference type="GO" id="GO:0015679">
    <property type="term" value="P:plasma membrane copper ion transport"/>
    <property type="evidence" value="ECO:0007669"/>
    <property type="project" value="TreeGrafter"/>
</dbReference>
<dbReference type="InterPro" id="IPR045800">
    <property type="entry name" value="HMBD"/>
</dbReference>
<protein>
    <submittedName>
        <fullName evidence="10">Efflux RND transporter periplasmic adaptor subunit</fullName>
    </submittedName>
</protein>
<feature type="transmembrane region" description="Helical" evidence="3">
    <location>
        <begin position="6"/>
        <end position="23"/>
    </location>
</feature>
<feature type="domain" description="CzcB-like C-terminal circularly permuted SH3-like" evidence="9">
    <location>
        <begin position="334"/>
        <end position="396"/>
    </location>
</feature>
<evidence type="ECO:0000259" key="6">
    <source>
        <dbReference type="Pfam" id="PF25869"/>
    </source>
</evidence>
<sequence length="566" mass="62779">MKRNFFYITLALLVGLLGGYFIFSDSHKESRSKSEVHDHGGENTVQMWTCSMHPQIMLPEPGDCPICGMDLIPANSSGDGLVAGQFRLSENAQALANIQTSTVGEGNLNGNEMKLSGKIIVNEDTKSTQPAHFDGRIEKLYVTSLGQMVTMGQPVADVYSPSLVSAQQELLTTYKMRENQPQLYRAVREKFKNWRIHDSQLDQIISTGKVIETLTISSHVTGIVTEILVAQGNHIRTGVPLFKVANLNTVWASFDAYENQIRLIKKGQKIKVTTNAYPNREFDAKISFINPVLDTKTRTVEVRAVLDNRDKLLKPGMFTEAHLAGQSDNTATSIVIPKSAVLWTGKRSVVYVKPRPEESIFEMREVLLGKETENSYEIDNGLKPGDIIVTHGAFTVDAAAQLQGKNSMMTTASALRQEVSLSQGFQAGLESLLPSYFNLKDALVASNPDQAMEMATALEKKLSELNTSQLLPVALKKMDKVKDMADLIAKNDDLEYQRNHFATLSDALTTLVSSLTSFDQKIFIQRCPMAEDHSGAIWLSLEQEIRNPYFGEDMMDCGSTIRELGR</sequence>
<evidence type="ECO:0000313" key="10">
    <source>
        <dbReference type="EMBL" id="MCG2460981.1"/>
    </source>
</evidence>
<dbReference type="PANTHER" id="PTHR30097">
    <property type="entry name" value="CATION EFFLUX SYSTEM PROTEIN CUSB"/>
    <property type="match status" value="1"/>
</dbReference>
<dbReference type="Pfam" id="PF25869">
    <property type="entry name" value="3HB_CusB"/>
    <property type="match status" value="1"/>
</dbReference>
<dbReference type="GO" id="GO:0022857">
    <property type="term" value="F:transmembrane transporter activity"/>
    <property type="evidence" value="ECO:0007669"/>
    <property type="project" value="InterPro"/>
</dbReference>
<dbReference type="InterPro" id="IPR021782">
    <property type="entry name" value="DUF3347"/>
</dbReference>
<dbReference type="PANTHER" id="PTHR30097:SF15">
    <property type="entry name" value="CATION EFFLUX SYSTEM PROTEIN CUSB"/>
    <property type="match status" value="1"/>
</dbReference>
<dbReference type="Gene3D" id="2.40.30.170">
    <property type="match status" value="1"/>
</dbReference>
<proteinExistence type="inferred from homology"/>
<dbReference type="Gene3D" id="2.40.420.20">
    <property type="match status" value="1"/>
</dbReference>
<keyword evidence="11" id="KW-1185">Reference proteome</keyword>
<dbReference type="GO" id="GO:0046914">
    <property type="term" value="F:transition metal ion binding"/>
    <property type="evidence" value="ECO:0007669"/>
    <property type="project" value="TreeGrafter"/>
</dbReference>
<dbReference type="InterPro" id="IPR058792">
    <property type="entry name" value="Beta-barrel_RND_2"/>
</dbReference>
<reference evidence="10" key="1">
    <citation type="submission" date="2023-02" db="EMBL/GenBank/DDBJ databases">
        <title>Genome of Flavobacteriaceae gen. nov. sp. strain F89.</title>
        <authorList>
            <person name="Wang Y."/>
        </authorList>
    </citation>
    <scope>NUCLEOTIDE SEQUENCE</scope>
    <source>
        <strain evidence="10">F89</strain>
    </source>
</reference>
<dbReference type="InterPro" id="IPR058790">
    <property type="entry name" value="BSH_CusB"/>
</dbReference>
<accession>A0AAE3JPF2</accession>
<dbReference type="EMBL" id="JAIRBC010000012">
    <property type="protein sequence ID" value="MCG2460981.1"/>
    <property type="molecule type" value="Genomic_DNA"/>
</dbReference>
<dbReference type="AlphaFoldDB" id="A0AAE3JPF2"/>
<evidence type="ECO:0000256" key="3">
    <source>
        <dbReference type="SAM" id="Phobius"/>
    </source>
</evidence>
<dbReference type="InterPro" id="IPR051909">
    <property type="entry name" value="MFP_Cation_Efflux"/>
</dbReference>
<keyword evidence="2" id="KW-0813">Transport</keyword>
<evidence type="ECO:0000259" key="8">
    <source>
        <dbReference type="Pfam" id="PF25954"/>
    </source>
</evidence>
<evidence type="ECO:0000259" key="5">
    <source>
        <dbReference type="Pfam" id="PF19335"/>
    </source>
</evidence>
<gene>
    <name evidence="10" type="ORF">K8352_09500</name>
</gene>
<dbReference type="GO" id="GO:0030288">
    <property type="term" value="C:outer membrane-bounded periplasmic space"/>
    <property type="evidence" value="ECO:0007669"/>
    <property type="project" value="TreeGrafter"/>
</dbReference>
<dbReference type="Pfam" id="PF25954">
    <property type="entry name" value="Beta-barrel_RND_2"/>
    <property type="match status" value="1"/>
</dbReference>
<dbReference type="InterPro" id="IPR058791">
    <property type="entry name" value="3HB_CusB"/>
</dbReference>
<dbReference type="Pfam" id="PF11827">
    <property type="entry name" value="DUF3347"/>
    <property type="match status" value="1"/>
</dbReference>
<evidence type="ECO:0000313" key="11">
    <source>
        <dbReference type="Proteomes" id="UP001200642"/>
    </source>
</evidence>
<feature type="domain" description="CusB-like barrel-sandwich hybrid" evidence="7">
    <location>
        <begin position="131"/>
        <end position="245"/>
    </location>
</feature>
<dbReference type="GO" id="GO:0016020">
    <property type="term" value="C:membrane"/>
    <property type="evidence" value="ECO:0007669"/>
    <property type="project" value="InterPro"/>
</dbReference>
<dbReference type="Pfam" id="PF25919">
    <property type="entry name" value="BSH_CusB"/>
    <property type="match status" value="1"/>
</dbReference>
<evidence type="ECO:0000256" key="2">
    <source>
        <dbReference type="ARBA" id="ARBA00022448"/>
    </source>
</evidence>
<comment type="caution">
    <text evidence="10">The sequence shown here is derived from an EMBL/GenBank/DDBJ whole genome shotgun (WGS) entry which is preliminary data.</text>
</comment>
<dbReference type="InterPro" id="IPR058649">
    <property type="entry name" value="CzcB_C"/>
</dbReference>
<evidence type="ECO:0000259" key="4">
    <source>
        <dbReference type="Pfam" id="PF11827"/>
    </source>
</evidence>
<comment type="similarity">
    <text evidence="1">Belongs to the membrane fusion protein (MFP) (TC 8.A.1) family.</text>
</comment>
<feature type="domain" description="CusB-like beta-barrel" evidence="8">
    <location>
        <begin position="249"/>
        <end position="326"/>
    </location>
</feature>
<evidence type="ECO:0000259" key="9">
    <source>
        <dbReference type="Pfam" id="PF25975"/>
    </source>
</evidence>
<organism evidence="10 11">
    <name type="scientific">Cerina litoralis</name>
    <dbReference type="NCBI Taxonomy" id="2874477"/>
    <lineage>
        <taxon>Bacteria</taxon>
        <taxon>Pseudomonadati</taxon>
        <taxon>Bacteroidota</taxon>
        <taxon>Flavobacteriia</taxon>
        <taxon>Flavobacteriales</taxon>
        <taxon>Flavobacteriaceae</taxon>
        <taxon>Cerina</taxon>
    </lineage>
</organism>
<keyword evidence="3" id="KW-1133">Transmembrane helix</keyword>
<evidence type="ECO:0000259" key="7">
    <source>
        <dbReference type="Pfam" id="PF25919"/>
    </source>
</evidence>
<dbReference type="SUPFAM" id="SSF111369">
    <property type="entry name" value="HlyD-like secretion proteins"/>
    <property type="match status" value="1"/>
</dbReference>